<reference evidence="2" key="2">
    <citation type="journal article" date="2008" name="Nucleic Acids Res.">
        <title>The rice annotation project database (RAP-DB): 2008 update.</title>
        <authorList>
            <consortium name="The rice annotation project (RAP)"/>
        </authorList>
    </citation>
    <scope>GENOME REANNOTATION</scope>
    <source>
        <strain evidence="2">cv. Nipponbare</strain>
    </source>
</reference>
<organism evidence="1 2">
    <name type="scientific">Oryza sativa subsp. japonica</name>
    <name type="common">Rice</name>
    <dbReference type="NCBI Taxonomy" id="39947"/>
    <lineage>
        <taxon>Eukaryota</taxon>
        <taxon>Viridiplantae</taxon>
        <taxon>Streptophyta</taxon>
        <taxon>Embryophyta</taxon>
        <taxon>Tracheophyta</taxon>
        <taxon>Spermatophyta</taxon>
        <taxon>Magnoliopsida</taxon>
        <taxon>Liliopsida</taxon>
        <taxon>Poales</taxon>
        <taxon>Poaceae</taxon>
        <taxon>BOP clade</taxon>
        <taxon>Oryzoideae</taxon>
        <taxon>Oryzeae</taxon>
        <taxon>Oryzinae</taxon>
        <taxon>Oryza</taxon>
        <taxon>Oryza sativa</taxon>
    </lineage>
</organism>
<evidence type="ECO:0000313" key="1">
    <source>
        <dbReference type="EMBL" id="BAD37406.1"/>
    </source>
</evidence>
<evidence type="ECO:0000313" key="2">
    <source>
        <dbReference type="Proteomes" id="UP000000763"/>
    </source>
</evidence>
<dbReference type="AlphaFoldDB" id="Q67WR3"/>
<accession>Q67WR3</accession>
<proteinExistence type="predicted"/>
<sequence length="54" mass="6007">MGKWRGRFSVAKCPSASYGTFDKSQVNGSMGYSLDRARHARGGNFRTTQTTVIY</sequence>
<protein>
    <submittedName>
        <fullName evidence="1">Uncharacterized protein</fullName>
    </submittedName>
</protein>
<dbReference type="Proteomes" id="UP000000763">
    <property type="component" value="Chromosome 6"/>
</dbReference>
<gene>
    <name evidence="1" type="primary">OSJNBa0085J13.6</name>
</gene>
<name>Q67WR3_ORYSJ</name>
<reference evidence="2" key="1">
    <citation type="journal article" date="2005" name="Nature">
        <title>The map-based sequence of the rice genome.</title>
        <authorList>
            <consortium name="International rice genome sequencing project (IRGSP)"/>
            <person name="Matsumoto T."/>
            <person name="Wu J."/>
            <person name="Kanamori H."/>
            <person name="Katayose Y."/>
            <person name="Fujisawa M."/>
            <person name="Namiki N."/>
            <person name="Mizuno H."/>
            <person name="Yamamoto K."/>
            <person name="Antonio B.A."/>
            <person name="Baba T."/>
            <person name="Sakata K."/>
            <person name="Nagamura Y."/>
            <person name="Aoki H."/>
            <person name="Arikawa K."/>
            <person name="Arita K."/>
            <person name="Bito T."/>
            <person name="Chiden Y."/>
            <person name="Fujitsuka N."/>
            <person name="Fukunaka R."/>
            <person name="Hamada M."/>
            <person name="Harada C."/>
            <person name="Hayashi A."/>
            <person name="Hijishita S."/>
            <person name="Honda M."/>
            <person name="Hosokawa S."/>
            <person name="Ichikawa Y."/>
            <person name="Idonuma A."/>
            <person name="Iijima M."/>
            <person name="Ikeda M."/>
            <person name="Ikeno M."/>
            <person name="Ito K."/>
            <person name="Ito S."/>
            <person name="Ito T."/>
            <person name="Ito Y."/>
            <person name="Ito Y."/>
            <person name="Iwabuchi A."/>
            <person name="Kamiya K."/>
            <person name="Karasawa W."/>
            <person name="Kurita K."/>
            <person name="Katagiri S."/>
            <person name="Kikuta A."/>
            <person name="Kobayashi H."/>
            <person name="Kobayashi N."/>
            <person name="Machita K."/>
            <person name="Maehara T."/>
            <person name="Masukawa M."/>
            <person name="Mizubayashi T."/>
            <person name="Mukai Y."/>
            <person name="Nagasaki H."/>
            <person name="Nagata Y."/>
            <person name="Naito S."/>
            <person name="Nakashima M."/>
            <person name="Nakama Y."/>
            <person name="Nakamichi Y."/>
            <person name="Nakamura M."/>
            <person name="Meguro A."/>
            <person name="Negishi M."/>
            <person name="Ohta I."/>
            <person name="Ohta T."/>
            <person name="Okamoto M."/>
            <person name="Ono N."/>
            <person name="Saji S."/>
            <person name="Sakaguchi M."/>
            <person name="Sakai K."/>
            <person name="Shibata M."/>
            <person name="Shimokawa T."/>
            <person name="Song J."/>
            <person name="Takazaki Y."/>
            <person name="Terasawa K."/>
            <person name="Tsugane M."/>
            <person name="Tsuji K."/>
            <person name="Ueda S."/>
            <person name="Waki K."/>
            <person name="Yamagata H."/>
            <person name="Yamamoto M."/>
            <person name="Yamamoto S."/>
            <person name="Yamane H."/>
            <person name="Yoshiki S."/>
            <person name="Yoshihara R."/>
            <person name="Yukawa K."/>
            <person name="Zhong H."/>
            <person name="Yano M."/>
            <person name="Yuan Q."/>
            <person name="Ouyang S."/>
            <person name="Liu J."/>
            <person name="Jones K.M."/>
            <person name="Gansberger K."/>
            <person name="Moffat K."/>
            <person name="Hill J."/>
            <person name="Bera J."/>
            <person name="Fadrosh D."/>
            <person name="Jin S."/>
            <person name="Johri S."/>
            <person name="Kim M."/>
            <person name="Overton L."/>
            <person name="Reardon M."/>
            <person name="Tsitrin T."/>
            <person name="Vuong H."/>
            <person name="Weaver B."/>
            <person name="Ciecko A."/>
            <person name="Tallon L."/>
            <person name="Jackson J."/>
            <person name="Pai G."/>
            <person name="Aken S.V."/>
            <person name="Utterback T."/>
            <person name="Reidmuller S."/>
            <person name="Feldblyum T."/>
            <person name="Hsiao J."/>
            <person name="Zismann V."/>
            <person name="Iobst S."/>
            <person name="de Vazeille A.R."/>
            <person name="Buell C.R."/>
            <person name="Ying K."/>
            <person name="Li Y."/>
            <person name="Lu T."/>
            <person name="Huang Y."/>
            <person name="Zhao Q."/>
            <person name="Feng Q."/>
            <person name="Zhang L."/>
            <person name="Zhu J."/>
            <person name="Weng Q."/>
            <person name="Mu J."/>
            <person name="Lu Y."/>
            <person name="Fan D."/>
            <person name="Liu Y."/>
            <person name="Guan J."/>
            <person name="Zhang Y."/>
            <person name="Yu S."/>
            <person name="Liu X."/>
            <person name="Zhang Y."/>
            <person name="Hong G."/>
            <person name="Han B."/>
            <person name="Choisne N."/>
            <person name="Demange N."/>
            <person name="Orjeda G."/>
            <person name="Samain S."/>
            <person name="Cattolico L."/>
            <person name="Pelletier E."/>
            <person name="Couloux A."/>
            <person name="Segurens B."/>
            <person name="Wincker P."/>
            <person name="D'Hont A."/>
            <person name="Scarpelli C."/>
            <person name="Weissenbach J."/>
            <person name="Salanoubat M."/>
            <person name="Quetier F."/>
            <person name="Yu Y."/>
            <person name="Kim H.R."/>
            <person name="Rambo T."/>
            <person name="Currie J."/>
            <person name="Collura K."/>
            <person name="Luo M."/>
            <person name="Yang T."/>
            <person name="Ammiraju J.S.S."/>
            <person name="Engler F."/>
            <person name="Soderlund C."/>
            <person name="Wing R.A."/>
            <person name="Palmer L.E."/>
            <person name="de la Bastide M."/>
            <person name="Spiegel L."/>
            <person name="Nascimento L."/>
            <person name="Zutavern T."/>
            <person name="O'Shaughnessy A."/>
            <person name="Dike S."/>
            <person name="Dedhia N."/>
            <person name="Preston R."/>
            <person name="Balija V."/>
            <person name="McCombie W.R."/>
            <person name="Chow T."/>
            <person name="Chen H."/>
            <person name="Chung M."/>
            <person name="Chen C."/>
            <person name="Shaw J."/>
            <person name="Wu H."/>
            <person name="Hsiao K."/>
            <person name="Chao Y."/>
            <person name="Chu M."/>
            <person name="Cheng C."/>
            <person name="Hour A."/>
            <person name="Lee P."/>
            <person name="Lin S."/>
            <person name="Lin Y."/>
            <person name="Liou J."/>
            <person name="Liu S."/>
            <person name="Hsing Y."/>
            <person name="Raghuvanshi S."/>
            <person name="Mohanty A."/>
            <person name="Bharti A.K."/>
            <person name="Gaur A."/>
            <person name="Gupta V."/>
            <person name="Kumar D."/>
            <person name="Ravi V."/>
            <person name="Vij S."/>
            <person name="Kapur A."/>
            <person name="Khurana P."/>
            <person name="Khurana P."/>
            <person name="Khurana J.P."/>
            <person name="Tyagi A.K."/>
            <person name="Gaikwad K."/>
            <person name="Singh A."/>
            <person name="Dalal V."/>
            <person name="Srivastava S."/>
            <person name="Dixit A."/>
            <person name="Pal A.K."/>
            <person name="Ghazi I.A."/>
            <person name="Yadav M."/>
            <person name="Pandit A."/>
            <person name="Bhargava A."/>
            <person name="Sureshbabu K."/>
            <person name="Batra K."/>
            <person name="Sharma T.R."/>
            <person name="Mohapatra T."/>
            <person name="Singh N.K."/>
            <person name="Messing J."/>
            <person name="Nelson A.B."/>
            <person name="Fuks G."/>
            <person name="Kavchok S."/>
            <person name="Keizer G."/>
            <person name="Linton E."/>
            <person name="Llaca V."/>
            <person name="Song R."/>
            <person name="Tanyolac B."/>
            <person name="Young S."/>
            <person name="Ho-Il K."/>
            <person name="Hahn J.H."/>
            <person name="Sangsakoo G."/>
            <person name="Vanavichit A."/>
            <person name="de Mattos Luiz.A.T."/>
            <person name="Zimmer P.D."/>
            <person name="Malone G."/>
            <person name="Dellagostin O."/>
            <person name="de Oliveira A.C."/>
            <person name="Bevan M."/>
            <person name="Bancroft I."/>
            <person name="Minx P."/>
            <person name="Cordum H."/>
            <person name="Wilson R."/>
            <person name="Cheng Z."/>
            <person name="Jin W."/>
            <person name="Jiang J."/>
            <person name="Leong S.A."/>
            <person name="Iwama H."/>
            <person name="Gojobori T."/>
            <person name="Itoh T."/>
            <person name="Niimura Y."/>
            <person name="Fujii Y."/>
            <person name="Habara T."/>
            <person name="Sakai H."/>
            <person name="Sato Y."/>
            <person name="Wilson G."/>
            <person name="Kumar K."/>
            <person name="McCouch S."/>
            <person name="Juretic N."/>
            <person name="Hoen D."/>
            <person name="Wright S."/>
            <person name="Bruskiewich R."/>
            <person name="Bureau T."/>
            <person name="Miyao A."/>
            <person name="Hirochika H."/>
            <person name="Nishikawa T."/>
            <person name="Kadowaki K."/>
            <person name="Sugiura M."/>
            <person name="Burr B."/>
            <person name="Sasaki T."/>
        </authorList>
    </citation>
    <scope>NUCLEOTIDE SEQUENCE [LARGE SCALE GENOMIC DNA]</scope>
    <source>
        <strain evidence="2">cv. Nipponbare</strain>
    </source>
</reference>
<dbReference type="EMBL" id="AP003565">
    <property type="protein sequence ID" value="BAD37406.1"/>
    <property type="molecule type" value="Genomic_DNA"/>
</dbReference>